<evidence type="ECO:0008006" key="4">
    <source>
        <dbReference type="Google" id="ProtNLM"/>
    </source>
</evidence>
<feature type="compositionally biased region" description="Polar residues" evidence="1">
    <location>
        <begin position="73"/>
        <end position="148"/>
    </location>
</feature>
<reference evidence="2 3" key="1">
    <citation type="journal article" date="2019" name="PLoS Negl. Trop. Dis.">
        <title>Whole genome sequencing of Entamoeba nuttalli reveals mammalian host-related molecular signatures and a novel octapeptide-repeat surface protein.</title>
        <authorList>
            <person name="Tanaka M."/>
            <person name="Makiuchi T."/>
            <person name="Komiyama T."/>
            <person name="Shiina T."/>
            <person name="Osaki K."/>
            <person name="Tachibana H."/>
        </authorList>
    </citation>
    <scope>NUCLEOTIDE SEQUENCE [LARGE SCALE GENOMIC DNA]</scope>
    <source>
        <strain evidence="2 3">P19-061405</strain>
    </source>
</reference>
<comment type="caution">
    <text evidence="2">The sequence shown here is derived from an EMBL/GenBank/DDBJ whole genome shotgun (WGS) entry which is preliminary data.</text>
</comment>
<organism evidence="2 3">
    <name type="scientific">Entamoeba nuttalli</name>
    <dbReference type="NCBI Taxonomy" id="412467"/>
    <lineage>
        <taxon>Eukaryota</taxon>
        <taxon>Amoebozoa</taxon>
        <taxon>Evosea</taxon>
        <taxon>Archamoebae</taxon>
        <taxon>Mastigamoebida</taxon>
        <taxon>Entamoebidae</taxon>
        <taxon>Entamoeba</taxon>
    </lineage>
</organism>
<gene>
    <name evidence="2" type="ORF">ENUP19_0274G0009</name>
</gene>
<feature type="compositionally biased region" description="Polar residues" evidence="1">
    <location>
        <begin position="15"/>
        <end position="59"/>
    </location>
</feature>
<feature type="compositionally biased region" description="Basic and acidic residues" evidence="1">
    <location>
        <begin position="60"/>
        <end position="70"/>
    </location>
</feature>
<dbReference type="EMBL" id="BAAFRS010000274">
    <property type="protein sequence ID" value="GAB1226020.1"/>
    <property type="molecule type" value="Genomic_DNA"/>
</dbReference>
<accession>A0ABQ0DT54</accession>
<feature type="region of interest" description="Disordered" evidence="1">
    <location>
        <begin position="1"/>
        <end position="161"/>
    </location>
</feature>
<feature type="compositionally biased region" description="Polar residues" evidence="1">
    <location>
        <begin position="176"/>
        <end position="191"/>
    </location>
</feature>
<feature type="compositionally biased region" description="Acidic residues" evidence="1">
    <location>
        <begin position="261"/>
        <end position="285"/>
    </location>
</feature>
<protein>
    <recommendedName>
        <fullName evidence="4">Nucleoporin NSP1-like C-terminal domain-containing protein</fullName>
    </recommendedName>
</protein>
<evidence type="ECO:0000313" key="2">
    <source>
        <dbReference type="EMBL" id="GAB1226020.1"/>
    </source>
</evidence>
<dbReference type="Proteomes" id="UP001628156">
    <property type="component" value="Unassembled WGS sequence"/>
</dbReference>
<feature type="compositionally biased region" description="Low complexity" evidence="1">
    <location>
        <begin position="192"/>
        <end position="205"/>
    </location>
</feature>
<evidence type="ECO:0000256" key="1">
    <source>
        <dbReference type="SAM" id="MobiDB-lite"/>
    </source>
</evidence>
<keyword evidence="3" id="KW-1185">Reference proteome</keyword>
<evidence type="ECO:0000313" key="3">
    <source>
        <dbReference type="Proteomes" id="UP001628156"/>
    </source>
</evidence>
<sequence>MSQPNTMADVFKGLNFTNPFSNQTTQTSSIKPNEPTQIQNTFHFNSSTPFNLSNQSTTAKQEEKKQEEIKLTLNATENTKQNPFTFNTQPSKTEQQNPFTLNTQPSKTEQQNPFTLNTQPSKTEQQTQNEIKLTSNPFGTTQSTPLQTDNKKPNDLKQTSNGFNFNLTGLFGSSTPSTLLQKQDTTPLTNLSSGSLQPSSSSTNSKDNKPMGLTLSLNLSPNEFPSSLNFTSTSKQSLSSTFTQSNNKHDTINPGLTKTEEETDAEEEEDYDEDDEESYEEDNSDDSGSCITIPSDLISNTNVSSKEHNEFNFNIEEDDIDLLLKKCQSEGGLQSFMSDYEQTMKNQIQEIKETCETINKEIKENYTTELAVKNVIAQTSRTINIVNNYLDDVIEKQQEFESMLKMAEQSLKELDSGVQRKEGNDLYKVISTKIEEVEKQCKMVNETINKKLGEQEDPSLIKIKAMIDTNTKLVEQLEEGPL</sequence>
<name>A0ABQ0DT54_9EUKA</name>
<feature type="compositionally biased region" description="Polar residues" evidence="1">
    <location>
        <begin position="215"/>
        <end position="246"/>
    </location>
</feature>
<proteinExistence type="predicted"/>
<feature type="region of interest" description="Disordered" evidence="1">
    <location>
        <begin position="176"/>
        <end position="295"/>
    </location>
</feature>